<organism evidence="2 3">
    <name type="scientific">Thalassospira xiamenensis</name>
    <dbReference type="NCBI Taxonomy" id="220697"/>
    <lineage>
        <taxon>Bacteria</taxon>
        <taxon>Pseudomonadati</taxon>
        <taxon>Pseudomonadota</taxon>
        <taxon>Alphaproteobacteria</taxon>
        <taxon>Rhodospirillales</taxon>
        <taxon>Thalassospiraceae</taxon>
        <taxon>Thalassospira</taxon>
    </lineage>
</organism>
<evidence type="ECO:0000313" key="3">
    <source>
        <dbReference type="Proteomes" id="UP000076167"/>
    </source>
</evidence>
<dbReference type="RefSeq" id="WP_063091981.1">
    <property type="nucleotide sequence ID" value="NZ_DFMA01000019.1"/>
</dbReference>
<keyword evidence="1" id="KW-1133">Transmembrane helix</keyword>
<proteinExistence type="predicted"/>
<evidence type="ECO:0008006" key="4">
    <source>
        <dbReference type="Google" id="ProtNLM"/>
    </source>
</evidence>
<dbReference type="EMBL" id="LPXL01000015">
    <property type="protein sequence ID" value="KZD05146.1"/>
    <property type="molecule type" value="Genomic_DNA"/>
</dbReference>
<dbReference type="Proteomes" id="UP000076167">
    <property type="component" value="Unassembled WGS sequence"/>
</dbReference>
<reference evidence="2 3" key="1">
    <citation type="submission" date="2015-12" db="EMBL/GenBank/DDBJ databases">
        <title>Genome sequence of Thalassospira xiamenensis MCCC 1A03005.</title>
        <authorList>
            <person name="Lu L."/>
            <person name="Lai Q."/>
            <person name="Shao Z."/>
            <person name="Qian P."/>
        </authorList>
    </citation>
    <scope>NUCLEOTIDE SEQUENCE [LARGE SCALE GENOMIC DNA]</scope>
    <source>
        <strain evidence="2 3">MCCC 1A03005</strain>
    </source>
</reference>
<keyword evidence="1" id="KW-0812">Transmembrane</keyword>
<feature type="transmembrane region" description="Helical" evidence="1">
    <location>
        <begin position="53"/>
        <end position="69"/>
    </location>
</feature>
<gene>
    <name evidence="2" type="ORF">AUP40_14070</name>
</gene>
<comment type="caution">
    <text evidence="2">The sequence shown here is derived from an EMBL/GenBank/DDBJ whole genome shotgun (WGS) entry which is preliminary data.</text>
</comment>
<keyword evidence="3" id="KW-1185">Reference proteome</keyword>
<accession>A0ABR5Y693</accession>
<sequence length="75" mass="7842">MWDKIKQRFAEPSTYAGLAAVTVGVGQVAKINEAPQVAELIGQAGQAAVTGDYVTAVGMGLFGLLSIFMREKGGR</sequence>
<protein>
    <recommendedName>
        <fullName evidence="4">Holin</fullName>
    </recommendedName>
</protein>
<evidence type="ECO:0000256" key="1">
    <source>
        <dbReference type="SAM" id="Phobius"/>
    </source>
</evidence>
<name>A0ABR5Y693_9PROT</name>
<keyword evidence="1" id="KW-0472">Membrane</keyword>
<evidence type="ECO:0000313" key="2">
    <source>
        <dbReference type="EMBL" id="KZD05146.1"/>
    </source>
</evidence>